<accession>A0A4Q9DVQ3</accession>
<evidence type="ECO:0000313" key="1">
    <source>
        <dbReference type="EMBL" id="TBL80364.1"/>
    </source>
</evidence>
<gene>
    <name evidence="1" type="ORF">EYB31_08080</name>
</gene>
<protein>
    <submittedName>
        <fullName evidence="1">Uncharacterized protein</fullName>
    </submittedName>
</protein>
<organism evidence="1 2">
    <name type="scientific">Paenibacillus thalictri</name>
    <dbReference type="NCBI Taxonomy" id="2527873"/>
    <lineage>
        <taxon>Bacteria</taxon>
        <taxon>Bacillati</taxon>
        <taxon>Bacillota</taxon>
        <taxon>Bacilli</taxon>
        <taxon>Bacillales</taxon>
        <taxon>Paenibacillaceae</taxon>
        <taxon>Paenibacillus</taxon>
    </lineage>
</organism>
<dbReference type="OrthoDB" id="2381628at2"/>
<dbReference type="EMBL" id="SIRE01000005">
    <property type="protein sequence ID" value="TBL80364.1"/>
    <property type="molecule type" value="Genomic_DNA"/>
</dbReference>
<comment type="caution">
    <text evidence="1">The sequence shown here is derived from an EMBL/GenBank/DDBJ whole genome shotgun (WGS) entry which is preliminary data.</text>
</comment>
<name>A0A4Q9DVQ3_9BACL</name>
<sequence>MNRDFIQIKALEGELKISHKKYDSGLTVSTKELVWQKPHVNYHILLEHIFSIVPFEPPAGRAMSFHQSYSGNEIIYSGAAGLPLFKVVAHKATIYNRSGMFSLGSTQFIIPIHRDMLNAISKYSGMERIATE</sequence>
<dbReference type="Proteomes" id="UP000293142">
    <property type="component" value="Unassembled WGS sequence"/>
</dbReference>
<evidence type="ECO:0000313" key="2">
    <source>
        <dbReference type="Proteomes" id="UP000293142"/>
    </source>
</evidence>
<keyword evidence="2" id="KW-1185">Reference proteome</keyword>
<dbReference type="RefSeq" id="WP_131012778.1">
    <property type="nucleotide sequence ID" value="NZ_SIRE01000005.1"/>
</dbReference>
<reference evidence="1 2" key="1">
    <citation type="submission" date="2019-02" db="EMBL/GenBank/DDBJ databases">
        <title>Paenibacillus sp. nov., isolated from surface-sterilized tissue of Thalictrum simplex L.</title>
        <authorList>
            <person name="Tuo L."/>
        </authorList>
    </citation>
    <scope>NUCLEOTIDE SEQUENCE [LARGE SCALE GENOMIC DNA]</scope>
    <source>
        <strain evidence="1 2">N2SHLJ1</strain>
    </source>
</reference>
<dbReference type="AlphaFoldDB" id="A0A4Q9DVQ3"/>
<proteinExistence type="predicted"/>